<comment type="caution">
    <text evidence="2">The sequence shown here is derived from an EMBL/GenBank/DDBJ whole genome shotgun (WGS) entry which is preliminary data.</text>
</comment>
<evidence type="ECO:0000313" key="2">
    <source>
        <dbReference type="EMBL" id="KAF9467635.1"/>
    </source>
</evidence>
<organism evidence="2 3">
    <name type="scientific">Collybia nuda</name>
    <dbReference type="NCBI Taxonomy" id="64659"/>
    <lineage>
        <taxon>Eukaryota</taxon>
        <taxon>Fungi</taxon>
        <taxon>Dikarya</taxon>
        <taxon>Basidiomycota</taxon>
        <taxon>Agaricomycotina</taxon>
        <taxon>Agaricomycetes</taxon>
        <taxon>Agaricomycetidae</taxon>
        <taxon>Agaricales</taxon>
        <taxon>Tricholomatineae</taxon>
        <taxon>Clitocybaceae</taxon>
        <taxon>Collybia</taxon>
    </lineage>
</organism>
<dbReference type="AlphaFoldDB" id="A0A9P6CMT6"/>
<dbReference type="PANTHER" id="PTHR36124:SF1">
    <property type="entry name" value="ER-BOUND OXYGENASE MPAB_MPAB'_RUBBER OXYGENASE CATALYTIC DOMAIN-CONTAINING PROTEIN"/>
    <property type="match status" value="1"/>
</dbReference>
<dbReference type="OrthoDB" id="545169at2759"/>
<feature type="transmembrane region" description="Helical" evidence="1">
    <location>
        <begin position="6"/>
        <end position="23"/>
    </location>
</feature>
<evidence type="ECO:0000256" key="1">
    <source>
        <dbReference type="SAM" id="Phobius"/>
    </source>
</evidence>
<protein>
    <recommendedName>
        <fullName evidence="4">ER-bound oxygenase mpaB/mpaB'/Rubber oxygenase catalytic domain-containing protein</fullName>
    </recommendedName>
</protein>
<proteinExistence type="predicted"/>
<reference evidence="2" key="1">
    <citation type="submission" date="2020-11" db="EMBL/GenBank/DDBJ databases">
        <authorList>
            <consortium name="DOE Joint Genome Institute"/>
            <person name="Ahrendt S."/>
            <person name="Riley R."/>
            <person name="Andreopoulos W."/>
            <person name="Labutti K."/>
            <person name="Pangilinan J."/>
            <person name="Ruiz-Duenas F.J."/>
            <person name="Barrasa J.M."/>
            <person name="Sanchez-Garcia M."/>
            <person name="Camarero S."/>
            <person name="Miyauchi S."/>
            <person name="Serrano A."/>
            <person name="Linde D."/>
            <person name="Babiker R."/>
            <person name="Drula E."/>
            <person name="Ayuso-Fernandez I."/>
            <person name="Pacheco R."/>
            <person name="Padilla G."/>
            <person name="Ferreira P."/>
            <person name="Barriuso J."/>
            <person name="Kellner H."/>
            <person name="Castanera R."/>
            <person name="Alfaro M."/>
            <person name="Ramirez L."/>
            <person name="Pisabarro A.G."/>
            <person name="Kuo A."/>
            <person name="Tritt A."/>
            <person name="Lipzen A."/>
            <person name="He G."/>
            <person name="Yan M."/>
            <person name="Ng V."/>
            <person name="Cullen D."/>
            <person name="Martin F."/>
            <person name="Rosso M.-N."/>
            <person name="Henrissat B."/>
            <person name="Hibbett D."/>
            <person name="Martinez A.T."/>
            <person name="Grigoriev I.V."/>
        </authorList>
    </citation>
    <scope>NUCLEOTIDE SEQUENCE</scope>
    <source>
        <strain evidence="2">CBS 247.69</strain>
    </source>
</reference>
<evidence type="ECO:0008006" key="4">
    <source>
        <dbReference type="Google" id="ProtNLM"/>
    </source>
</evidence>
<keyword evidence="1" id="KW-0472">Membrane</keyword>
<dbReference type="Proteomes" id="UP000807353">
    <property type="component" value="Unassembled WGS sequence"/>
</dbReference>
<dbReference type="EMBL" id="MU150236">
    <property type="protein sequence ID" value="KAF9467635.1"/>
    <property type="molecule type" value="Genomic_DNA"/>
</dbReference>
<gene>
    <name evidence="2" type="ORF">BDZ94DRAFT_1318601</name>
</gene>
<accession>A0A9P6CMT6</accession>
<name>A0A9P6CMT6_9AGAR</name>
<keyword evidence="3" id="KW-1185">Reference proteome</keyword>
<evidence type="ECO:0000313" key="3">
    <source>
        <dbReference type="Proteomes" id="UP000807353"/>
    </source>
</evidence>
<dbReference type="InterPro" id="IPR046366">
    <property type="entry name" value="MPAB"/>
</dbReference>
<keyword evidence="1" id="KW-0812">Transmembrane</keyword>
<dbReference type="PANTHER" id="PTHR36124">
    <property type="match status" value="1"/>
</dbReference>
<sequence length="407" mass="46677">MEPIVIDIACAAVVLYLCVVRSLRWRRYNAIHAEYRTRFESKNLTPEEAQKILHLSAYYDMPLLLGTSLSFALFKTYAVPSISKILAATRELKSKDRISRRYADTEILICTPAATWVACPISGYLDLPDKRSPDAQPDPRAMIALARVNWLHSKYPISNDDFVYTLCLFALEPPTWAARYGWRSLSNIECYAYFVFWFEIGQRMGIRDIPDSVENMRAWSLKYEKECMVPAQTNKDVAGYTTDELLHVIPETFGLKNFFRNISICLLEEPVRIAMLQPMQSWYMHAITRGTFHTISFVQRSLCLPRRSPKSVVNMESPKFENGSLARQHPVWWQSKPWYKPQSSGLGYLKDKLAVLSGFYTEMPGPHLKSGGYRLEELGPIHVERSGQEQVLRMAGELLGCPAFRGH</sequence>
<keyword evidence="1" id="KW-1133">Transmembrane helix</keyword>
<dbReference type="GO" id="GO:0016491">
    <property type="term" value="F:oxidoreductase activity"/>
    <property type="evidence" value="ECO:0007669"/>
    <property type="project" value="InterPro"/>
</dbReference>